<dbReference type="CDD" id="cd07984">
    <property type="entry name" value="LPLAT_LABLAT-like"/>
    <property type="match status" value="1"/>
</dbReference>
<evidence type="ECO:0000256" key="2">
    <source>
        <dbReference type="ARBA" id="ARBA00022475"/>
    </source>
</evidence>
<dbReference type="EMBL" id="LJXT01000060">
    <property type="protein sequence ID" value="KPQ14691.1"/>
    <property type="molecule type" value="Genomic_DNA"/>
</dbReference>
<evidence type="ECO:0000313" key="8">
    <source>
        <dbReference type="Proteomes" id="UP000050421"/>
    </source>
</evidence>
<dbReference type="InterPro" id="IPR004960">
    <property type="entry name" value="LipA_acyltrans"/>
</dbReference>
<dbReference type="eggNOG" id="COG1560">
    <property type="taxonomic scope" value="Bacteria"/>
</dbReference>
<keyword evidence="4 7" id="KW-0808">Transferase</keyword>
<dbReference type="GO" id="GO:0005886">
    <property type="term" value="C:plasma membrane"/>
    <property type="evidence" value="ECO:0007669"/>
    <property type="project" value="UniProtKB-SubCell"/>
</dbReference>
<keyword evidence="6 7" id="KW-0012">Acyltransferase</keyword>
<evidence type="ECO:0000313" key="7">
    <source>
        <dbReference type="EMBL" id="KPQ14691.1"/>
    </source>
</evidence>
<keyword evidence="5" id="KW-0472">Membrane</keyword>
<dbReference type="PANTHER" id="PTHR30606">
    <property type="entry name" value="LIPID A BIOSYNTHESIS LAUROYL ACYLTRANSFERASE"/>
    <property type="match status" value="1"/>
</dbReference>
<comment type="subcellular location">
    <subcellularLocation>
        <location evidence="1">Cell inner membrane</location>
    </subcellularLocation>
</comment>
<keyword evidence="2" id="KW-1003">Cell membrane</keyword>
<comment type="caution">
    <text evidence="7">The sequence shown here is derived from an EMBL/GenBank/DDBJ whole genome shotgun (WGS) entry which is preliminary data.</text>
</comment>
<evidence type="ECO:0000256" key="6">
    <source>
        <dbReference type="ARBA" id="ARBA00023315"/>
    </source>
</evidence>
<gene>
    <name evidence="7" type="primary">htrB</name>
    <name evidence="7" type="ORF">HLUCCX10_10170</name>
</gene>
<dbReference type="Proteomes" id="UP000050421">
    <property type="component" value="Unassembled WGS sequence"/>
</dbReference>
<dbReference type="AlphaFoldDB" id="A0A0P7YID7"/>
<evidence type="ECO:0000256" key="3">
    <source>
        <dbReference type="ARBA" id="ARBA00022519"/>
    </source>
</evidence>
<evidence type="ECO:0000256" key="4">
    <source>
        <dbReference type="ARBA" id="ARBA00022679"/>
    </source>
</evidence>
<organism evidence="7 8">
    <name type="scientific">Algoriphagus marincola HL-49</name>
    <dbReference type="NCBI Taxonomy" id="1305737"/>
    <lineage>
        <taxon>Bacteria</taxon>
        <taxon>Pseudomonadati</taxon>
        <taxon>Bacteroidota</taxon>
        <taxon>Cytophagia</taxon>
        <taxon>Cytophagales</taxon>
        <taxon>Cyclobacteriaceae</taxon>
        <taxon>Algoriphagus</taxon>
    </lineage>
</organism>
<dbReference type="STRING" id="1305737.GCA_000526355_03189"/>
<dbReference type="PATRIC" id="fig|1305737.6.peg.3345"/>
<evidence type="ECO:0000256" key="1">
    <source>
        <dbReference type="ARBA" id="ARBA00004533"/>
    </source>
</evidence>
<dbReference type="GO" id="GO:0009247">
    <property type="term" value="P:glycolipid biosynthetic process"/>
    <property type="evidence" value="ECO:0007669"/>
    <property type="project" value="UniProtKB-ARBA"/>
</dbReference>
<sequence length="278" mass="33349">MFFFRLLSRLPLSILYLLTDFLYLIARFVIRYRKKVIDENLFHAFPELSDTERKKIRNRFYRNFTDTFAETIKLLTISEAEFRRRFVIVNQPDLDQPVKNGVSSLMMAGHIFNWEWGVVGTNLYTEVPVETVYLKVNNTFFNELMKKIRTRFGGFVTEKKEFRRGILTLGRDPRIVLLGSDQRPPSSENRYQREFLNRPAVFFEGAEFLSKKMNLYVHYGKMTKVKRGHYRYEYVPMASPPYDGDKPHSITDQFCKMLEENIREQPDMYLWSHKRWKI</sequence>
<keyword evidence="3" id="KW-0997">Cell inner membrane</keyword>
<name>A0A0P7YID7_9BACT</name>
<reference evidence="7 8" key="1">
    <citation type="submission" date="2015-09" db="EMBL/GenBank/DDBJ databases">
        <title>Identification and resolution of microdiversity through metagenomic sequencing of parallel consortia.</title>
        <authorList>
            <person name="Nelson W.C."/>
            <person name="Romine M.F."/>
            <person name="Lindemann S.R."/>
        </authorList>
    </citation>
    <scope>NUCLEOTIDE SEQUENCE [LARGE SCALE GENOMIC DNA]</scope>
    <source>
        <strain evidence="7">HL-49</strain>
    </source>
</reference>
<dbReference type="PANTHER" id="PTHR30606:SF10">
    <property type="entry name" value="PHOSPHATIDYLINOSITOL MANNOSIDE ACYLTRANSFERASE"/>
    <property type="match status" value="1"/>
</dbReference>
<accession>A0A0P7YID7</accession>
<dbReference type="OrthoDB" id="9801955at2"/>
<dbReference type="GO" id="GO:0016746">
    <property type="term" value="F:acyltransferase activity"/>
    <property type="evidence" value="ECO:0007669"/>
    <property type="project" value="UniProtKB-KW"/>
</dbReference>
<proteinExistence type="predicted"/>
<protein>
    <submittedName>
        <fullName evidence="7">Lipid A biosynthesis lauroyl acyltransferase HtrB</fullName>
    </submittedName>
</protein>
<evidence type="ECO:0000256" key="5">
    <source>
        <dbReference type="ARBA" id="ARBA00023136"/>
    </source>
</evidence>
<dbReference type="Pfam" id="PF03279">
    <property type="entry name" value="Lip_A_acyltrans"/>
    <property type="match status" value="1"/>
</dbReference>